<organism evidence="2 3">
    <name type="scientific">Pleuronectes platessa</name>
    <name type="common">European plaice</name>
    <dbReference type="NCBI Taxonomy" id="8262"/>
    <lineage>
        <taxon>Eukaryota</taxon>
        <taxon>Metazoa</taxon>
        <taxon>Chordata</taxon>
        <taxon>Craniata</taxon>
        <taxon>Vertebrata</taxon>
        <taxon>Euteleostomi</taxon>
        <taxon>Actinopterygii</taxon>
        <taxon>Neopterygii</taxon>
        <taxon>Teleostei</taxon>
        <taxon>Neoteleostei</taxon>
        <taxon>Acanthomorphata</taxon>
        <taxon>Carangaria</taxon>
        <taxon>Pleuronectiformes</taxon>
        <taxon>Pleuronectoidei</taxon>
        <taxon>Pleuronectidae</taxon>
        <taxon>Pleuronectes</taxon>
    </lineage>
</organism>
<feature type="region of interest" description="Disordered" evidence="1">
    <location>
        <begin position="1"/>
        <end position="27"/>
    </location>
</feature>
<dbReference type="AlphaFoldDB" id="A0A9N7YEI4"/>
<keyword evidence="3" id="KW-1185">Reference proteome</keyword>
<accession>A0A9N7YEI4</accession>
<gene>
    <name evidence="2" type="ORF">PLEPLA_LOCUS16523</name>
</gene>
<protein>
    <submittedName>
        <fullName evidence="2">Uncharacterized protein</fullName>
    </submittedName>
</protein>
<comment type="caution">
    <text evidence="2">The sequence shown here is derived from an EMBL/GenBank/DDBJ whole genome shotgun (WGS) entry which is preliminary data.</text>
</comment>
<evidence type="ECO:0000313" key="2">
    <source>
        <dbReference type="EMBL" id="CAB1428550.1"/>
    </source>
</evidence>
<name>A0A9N7YEI4_PLEPL</name>
<reference evidence="2" key="1">
    <citation type="submission" date="2020-03" db="EMBL/GenBank/DDBJ databases">
        <authorList>
            <person name="Weist P."/>
        </authorList>
    </citation>
    <scope>NUCLEOTIDE SEQUENCE</scope>
</reference>
<sequence>MPHPQTQSDLKSGWPSTTNSGNHNWTNTMDAPQYPGYPSHYWYPQSHTTGHYANAYPSGSEVQPQYNQQVMPAGYPNGHGVYSPATARAVQPSRAVGRLGSHTLNTNLITILVHTVKGHLDILLDRTLTILKVDMQCLQTPHIPPASLSIPVLRLKHGDTLVRMDTRSRNGSQASSLHKTPTEVMSVLHILQHGRGLEQALRHHTNPRTNCTSGLHKWDLNPGQPHP</sequence>
<evidence type="ECO:0000313" key="3">
    <source>
        <dbReference type="Proteomes" id="UP001153269"/>
    </source>
</evidence>
<proteinExistence type="predicted"/>
<feature type="region of interest" description="Disordered" evidence="1">
    <location>
        <begin position="207"/>
        <end position="227"/>
    </location>
</feature>
<dbReference type="Proteomes" id="UP001153269">
    <property type="component" value="Unassembled WGS sequence"/>
</dbReference>
<evidence type="ECO:0000256" key="1">
    <source>
        <dbReference type="SAM" id="MobiDB-lite"/>
    </source>
</evidence>
<dbReference type="EMBL" id="CADEAL010001065">
    <property type="protein sequence ID" value="CAB1428550.1"/>
    <property type="molecule type" value="Genomic_DNA"/>
</dbReference>